<dbReference type="PANTHER" id="PTHR43056:SF10">
    <property type="entry name" value="COCE_NOND FAMILY, PUTATIVE (AFU_ORTHOLOGUE AFUA_7G00600)-RELATED"/>
    <property type="match status" value="1"/>
</dbReference>
<sequence>MPLEDQGGPFTVTVERGAVMLTRDGKRLYADIYQPHGEDALPTLLRRTPYGRTQNDLAEAFNEAHYFASHGYLVVVQDTRGRHGSEGVWHPFVYEAQDGYDAVEWAASLPKSNGRVGMFGQSYGAISQYLAATQRPPHLVTAVPWTRR</sequence>
<keyword evidence="3" id="KW-1185">Reference proteome</keyword>
<dbReference type="STRING" id="504798.SAMN05421871_103391"/>
<organism evidence="2 3">
    <name type="scientific">Actinokineospora alba</name>
    <dbReference type="NCBI Taxonomy" id="504798"/>
    <lineage>
        <taxon>Bacteria</taxon>
        <taxon>Bacillati</taxon>
        <taxon>Actinomycetota</taxon>
        <taxon>Actinomycetes</taxon>
        <taxon>Pseudonocardiales</taxon>
        <taxon>Pseudonocardiaceae</taxon>
        <taxon>Actinokineospora</taxon>
    </lineage>
</organism>
<dbReference type="Proteomes" id="UP000199651">
    <property type="component" value="Unassembled WGS sequence"/>
</dbReference>
<gene>
    <name evidence="2" type="ORF">SAMN05192558_101480</name>
</gene>
<name>A0A1H0FRT7_9PSEU</name>
<evidence type="ECO:0000313" key="3">
    <source>
        <dbReference type="Proteomes" id="UP000199651"/>
    </source>
</evidence>
<dbReference type="Pfam" id="PF02129">
    <property type="entry name" value="Peptidase_S15"/>
    <property type="match status" value="1"/>
</dbReference>
<dbReference type="InterPro" id="IPR050585">
    <property type="entry name" value="Xaa-Pro_dipeptidyl-ppase/CocE"/>
</dbReference>
<accession>A0A1H0FRT7</accession>
<dbReference type="InterPro" id="IPR000383">
    <property type="entry name" value="Xaa-Pro-like_dom"/>
</dbReference>
<protein>
    <recommendedName>
        <fullName evidence="1">Xaa-Pro dipeptidyl-peptidase-like domain-containing protein</fullName>
    </recommendedName>
</protein>
<dbReference type="EMBL" id="FNJB01000001">
    <property type="protein sequence ID" value="SDN97252.1"/>
    <property type="molecule type" value="Genomic_DNA"/>
</dbReference>
<dbReference type="GO" id="GO:0016787">
    <property type="term" value="F:hydrolase activity"/>
    <property type="evidence" value="ECO:0007669"/>
    <property type="project" value="InterPro"/>
</dbReference>
<dbReference type="AlphaFoldDB" id="A0A1H0FRT7"/>
<dbReference type="PANTHER" id="PTHR43056">
    <property type="entry name" value="PEPTIDASE S9 PROLYL OLIGOPEPTIDASE"/>
    <property type="match status" value="1"/>
</dbReference>
<dbReference type="SUPFAM" id="SSF53474">
    <property type="entry name" value="alpha/beta-Hydrolases"/>
    <property type="match status" value="1"/>
</dbReference>
<reference evidence="3" key="1">
    <citation type="submission" date="2016-10" db="EMBL/GenBank/DDBJ databases">
        <authorList>
            <person name="Varghese N."/>
            <person name="Submissions S."/>
        </authorList>
    </citation>
    <scope>NUCLEOTIDE SEQUENCE [LARGE SCALE GENOMIC DNA]</scope>
    <source>
        <strain evidence="3">IBRC-M 10655</strain>
    </source>
</reference>
<dbReference type="InterPro" id="IPR029058">
    <property type="entry name" value="AB_hydrolase_fold"/>
</dbReference>
<dbReference type="InterPro" id="IPR005674">
    <property type="entry name" value="CocE/Ser_esterase"/>
</dbReference>
<dbReference type="NCBIfam" id="TIGR00976">
    <property type="entry name" value="CocE_NonD"/>
    <property type="match status" value="1"/>
</dbReference>
<dbReference type="Gene3D" id="3.40.50.1820">
    <property type="entry name" value="alpha/beta hydrolase"/>
    <property type="match status" value="1"/>
</dbReference>
<dbReference type="RefSeq" id="WP_228769615.1">
    <property type="nucleotide sequence ID" value="NZ_FNDV01000003.1"/>
</dbReference>
<feature type="domain" description="Xaa-Pro dipeptidyl-peptidase-like" evidence="1">
    <location>
        <begin position="24"/>
        <end position="144"/>
    </location>
</feature>
<evidence type="ECO:0000259" key="1">
    <source>
        <dbReference type="Pfam" id="PF02129"/>
    </source>
</evidence>
<proteinExistence type="predicted"/>
<evidence type="ECO:0000313" key="2">
    <source>
        <dbReference type="EMBL" id="SDN97252.1"/>
    </source>
</evidence>